<keyword evidence="7" id="KW-1185">Reference proteome</keyword>
<dbReference type="Pfam" id="PF13305">
    <property type="entry name" value="TetR_C_33"/>
    <property type="match status" value="1"/>
</dbReference>
<dbReference type="RefSeq" id="WP_169947697.1">
    <property type="nucleotide sequence ID" value="NZ_CP053015.1"/>
</dbReference>
<dbReference type="InterPro" id="IPR025996">
    <property type="entry name" value="MT1864/Rv1816-like_C"/>
</dbReference>
<reference evidence="6 7" key="1">
    <citation type="submission" date="2020-01" db="EMBL/GenBank/DDBJ databases">
        <title>Sphingomonas sp. strain CSW-10.</title>
        <authorList>
            <person name="Chen W.-M."/>
        </authorList>
    </citation>
    <scope>NUCLEOTIDE SEQUENCE [LARGE SCALE GENOMIC DNA]</scope>
    <source>
        <strain evidence="6 7">CSW-10</strain>
    </source>
</reference>
<keyword evidence="2 4" id="KW-0238">DNA-binding</keyword>
<accession>A0A6M4AWB0</accession>
<dbReference type="GO" id="GO:0003700">
    <property type="term" value="F:DNA-binding transcription factor activity"/>
    <property type="evidence" value="ECO:0007669"/>
    <property type="project" value="TreeGrafter"/>
</dbReference>
<feature type="DNA-binding region" description="H-T-H motif" evidence="4">
    <location>
        <begin position="43"/>
        <end position="62"/>
    </location>
</feature>
<dbReference type="EMBL" id="CP053015">
    <property type="protein sequence ID" value="QJQ33437.1"/>
    <property type="molecule type" value="Genomic_DNA"/>
</dbReference>
<evidence type="ECO:0000256" key="1">
    <source>
        <dbReference type="ARBA" id="ARBA00023015"/>
    </source>
</evidence>
<proteinExistence type="predicted"/>
<dbReference type="InterPro" id="IPR009057">
    <property type="entry name" value="Homeodomain-like_sf"/>
</dbReference>
<keyword evidence="3" id="KW-0804">Transcription</keyword>
<dbReference type="InterPro" id="IPR001647">
    <property type="entry name" value="HTH_TetR"/>
</dbReference>
<keyword evidence="1" id="KW-0805">Transcription regulation</keyword>
<organism evidence="6 7">
    <name type="scientific">Sphingomonas lacunae</name>
    <dbReference type="NCBI Taxonomy" id="2698828"/>
    <lineage>
        <taxon>Bacteria</taxon>
        <taxon>Pseudomonadati</taxon>
        <taxon>Pseudomonadota</taxon>
        <taxon>Alphaproteobacteria</taxon>
        <taxon>Sphingomonadales</taxon>
        <taxon>Sphingomonadaceae</taxon>
        <taxon>Sphingomonas</taxon>
    </lineage>
</organism>
<protein>
    <submittedName>
        <fullName evidence="6">TetR/AcrR family transcriptional regulator</fullName>
    </submittedName>
</protein>
<dbReference type="Gene3D" id="1.10.357.10">
    <property type="entry name" value="Tetracycline Repressor, domain 2"/>
    <property type="match status" value="1"/>
</dbReference>
<dbReference type="PROSITE" id="PS50977">
    <property type="entry name" value="HTH_TETR_2"/>
    <property type="match status" value="1"/>
</dbReference>
<feature type="domain" description="HTH tetR-type" evidence="5">
    <location>
        <begin position="20"/>
        <end position="80"/>
    </location>
</feature>
<dbReference type="AlphaFoldDB" id="A0A6M4AWB0"/>
<dbReference type="InterPro" id="IPR036271">
    <property type="entry name" value="Tet_transcr_reg_TetR-rel_C_sf"/>
</dbReference>
<dbReference type="Pfam" id="PF00440">
    <property type="entry name" value="TetR_N"/>
    <property type="match status" value="1"/>
</dbReference>
<evidence type="ECO:0000256" key="4">
    <source>
        <dbReference type="PROSITE-ProRule" id="PRU00335"/>
    </source>
</evidence>
<evidence type="ECO:0000259" key="5">
    <source>
        <dbReference type="PROSITE" id="PS50977"/>
    </source>
</evidence>
<dbReference type="InterPro" id="IPR050109">
    <property type="entry name" value="HTH-type_TetR-like_transc_reg"/>
</dbReference>
<dbReference type="PANTHER" id="PTHR30055:SF220">
    <property type="entry name" value="TETR-FAMILY REGULATORY PROTEIN"/>
    <property type="match status" value="1"/>
</dbReference>
<gene>
    <name evidence="6" type="ORF">GV829_14180</name>
</gene>
<evidence type="ECO:0000313" key="6">
    <source>
        <dbReference type="EMBL" id="QJQ33437.1"/>
    </source>
</evidence>
<sequence length="205" mass="21686">MTAHDNSVNIAAAERSYHHGDLRSALIAAGLDALRLGSADALSLRALAREAGVSATAVYRHFPDKEALLAALALAGFDRMAAAQQAASCAAAGQGALAAFCASGAAYVRFAIINPELFRLMWKAAPRGDQLDLPIEKAHPAMADLRRAVNDMAPPGASEDDKRATALRCWGLVHGLATLTLDEQIELEDEMIDRVIAGLAERMRG</sequence>
<dbReference type="KEGG" id="slan:GV829_14180"/>
<evidence type="ECO:0000256" key="2">
    <source>
        <dbReference type="ARBA" id="ARBA00023125"/>
    </source>
</evidence>
<evidence type="ECO:0000256" key="3">
    <source>
        <dbReference type="ARBA" id="ARBA00023163"/>
    </source>
</evidence>
<dbReference type="SUPFAM" id="SSF48498">
    <property type="entry name" value="Tetracyclin repressor-like, C-terminal domain"/>
    <property type="match status" value="1"/>
</dbReference>
<name>A0A6M4AWB0_9SPHN</name>
<dbReference type="SUPFAM" id="SSF46689">
    <property type="entry name" value="Homeodomain-like"/>
    <property type="match status" value="1"/>
</dbReference>
<evidence type="ECO:0000313" key="7">
    <source>
        <dbReference type="Proteomes" id="UP000503018"/>
    </source>
</evidence>
<dbReference type="PANTHER" id="PTHR30055">
    <property type="entry name" value="HTH-TYPE TRANSCRIPTIONAL REGULATOR RUTR"/>
    <property type="match status" value="1"/>
</dbReference>
<dbReference type="GO" id="GO:0000976">
    <property type="term" value="F:transcription cis-regulatory region binding"/>
    <property type="evidence" value="ECO:0007669"/>
    <property type="project" value="TreeGrafter"/>
</dbReference>
<dbReference type="Proteomes" id="UP000503018">
    <property type="component" value="Chromosome"/>
</dbReference>